<dbReference type="InterPro" id="IPR010849">
    <property type="entry name" value="Gonadal"/>
</dbReference>
<dbReference type="PANTHER" id="PTHR13054">
    <property type="entry name" value="DIGEORGE SYNDROME CRITICAL REGION 6 DGCR6 FAMILY MEMBER"/>
    <property type="match status" value="1"/>
</dbReference>
<protein>
    <submittedName>
        <fullName evidence="3">Protein DGCR6-like isoform X1</fullName>
    </submittedName>
</protein>
<organism evidence="3 4">
    <name type="scientific">Biomphalaria pfeifferi</name>
    <name type="common">Bloodfluke planorb</name>
    <name type="synonym">Freshwater snail</name>
    <dbReference type="NCBI Taxonomy" id="112525"/>
    <lineage>
        <taxon>Eukaryota</taxon>
        <taxon>Metazoa</taxon>
        <taxon>Spiralia</taxon>
        <taxon>Lophotrochozoa</taxon>
        <taxon>Mollusca</taxon>
        <taxon>Gastropoda</taxon>
        <taxon>Heterobranchia</taxon>
        <taxon>Euthyneura</taxon>
        <taxon>Panpulmonata</taxon>
        <taxon>Hygrophila</taxon>
        <taxon>Lymnaeoidea</taxon>
        <taxon>Planorbidae</taxon>
        <taxon>Biomphalaria</taxon>
    </lineage>
</organism>
<accession>A0AAD8B5G6</accession>
<dbReference type="PANTHER" id="PTHR13054:SF2">
    <property type="entry name" value="PROTEIN DGCR6"/>
    <property type="match status" value="1"/>
</dbReference>
<comment type="similarity">
    <text evidence="1">Belongs to the gonadal family.</text>
</comment>
<reference evidence="3" key="2">
    <citation type="submission" date="2023-04" db="EMBL/GenBank/DDBJ databases">
        <authorList>
            <person name="Bu L."/>
            <person name="Lu L."/>
            <person name="Laidemitt M.R."/>
            <person name="Zhang S.M."/>
            <person name="Mutuku M."/>
            <person name="Mkoji G."/>
            <person name="Steinauer M."/>
            <person name="Loker E.S."/>
        </authorList>
    </citation>
    <scope>NUCLEOTIDE SEQUENCE</scope>
    <source>
        <strain evidence="3">KasaAsao</strain>
        <tissue evidence="3">Whole Snail</tissue>
    </source>
</reference>
<reference evidence="3" key="1">
    <citation type="journal article" date="2023" name="PLoS Negl. Trop. Dis.">
        <title>A genome sequence for Biomphalaria pfeifferi, the major vector snail for the human-infecting parasite Schistosoma mansoni.</title>
        <authorList>
            <person name="Bu L."/>
            <person name="Lu L."/>
            <person name="Laidemitt M.R."/>
            <person name="Zhang S.M."/>
            <person name="Mutuku M."/>
            <person name="Mkoji G."/>
            <person name="Steinauer M."/>
            <person name="Loker E.S."/>
        </authorList>
    </citation>
    <scope>NUCLEOTIDE SEQUENCE</scope>
    <source>
        <strain evidence="3">KasaAsao</strain>
    </source>
</reference>
<keyword evidence="4" id="KW-1185">Reference proteome</keyword>
<dbReference type="Proteomes" id="UP001233172">
    <property type="component" value="Unassembled WGS sequence"/>
</dbReference>
<name>A0AAD8B5G6_BIOPF</name>
<evidence type="ECO:0000256" key="1">
    <source>
        <dbReference type="ARBA" id="ARBA00005939"/>
    </source>
</evidence>
<gene>
    <name evidence="3" type="ORF">Bpfe_022173</name>
</gene>
<evidence type="ECO:0000256" key="2">
    <source>
        <dbReference type="SAM" id="Coils"/>
    </source>
</evidence>
<keyword evidence="2" id="KW-0175">Coiled coil</keyword>
<evidence type="ECO:0000313" key="4">
    <source>
        <dbReference type="Proteomes" id="UP001233172"/>
    </source>
</evidence>
<evidence type="ECO:0000313" key="3">
    <source>
        <dbReference type="EMBL" id="KAK0048386.1"/>
    </source>
</evidence>
<feature type="coiled-coil region" evidence="2">
    <location>
        <begin position="95"/>
        <end position="147"/>
    </location>
</feature>
<dbReference type="Pfam" id="PF07324">
    <property type="entry name" value="DGCR6"/>
    <property type="match status" value="1"/>
</dbReference>
<dbReference type="AlphaFoldDB" id="A0AAD8B5G6"/>
<proteinExistence type="inferred from homology"/>
<comment type="caution">
    <text evidence="3">The sequence shown here is derived from an EMBL/GenBank/DDBJ whole genome shotgun (WGS) entry which is preliminary data.</text>
</comment>
<sequence>MDFLFTFSNLDLGQMMLQDQSNKEELQHRHYVLLNELQKMARELPGKFQQRLSYDLLSALASALLDGTAFEIVKGLEEVQHLEEKSLFTQRQKLINDHKSQRHEMNKKHKELLLENQNKPHNLPLIEAQVERELDTMERRCEEEMKKRDAKIILELDQKLMDQQSMLEKAGVPGFYVTNNRQDVRLQMYLLEFITRLAAKEKESHAELQSNAIESGCHHH</sequence>
<dbReference type="EMBL" id="JASAOG010000138">
    <property type="protein sequence ID" value="KAK0048386.1"/>
    <property type="molecule type" value="Genomic_DNA"/>
</dbReference>